<evidence type="ECO:0000256" key="4">
    <source>
        <dbReference type="ARBA" id="ARBA00030273"/>
    </source>
</evidence>
<evidence type="ECO:0000256" key="7">
    <source>
        <dbReference type="ARBA" id="ARBA00048782"/>
    </source>
</evidence>
<dbReference type="Proteomes" id="UP000472269">
    <property type="component" value="Unplaced"/>
</dbReference>
<dbReference type="Gene3D" id="3.30.1060.10">
    <property type="entry name" value="Peptide methionine sulphoxide reductase MsrA"/>
    <property type="match status" value="1"/>
</dbReference>
<reference evidence="9" key="2">
    <citation type="submission" date="2025-09" db="UniProtKB">
        <authorList>
            <consortium name="Ensembl"/>
        </authorList>
    </citation>
    <scope>IDENTIFICATION</scope>
</reference>
<dbReference type="InterPro" id="IPR050162">
    <property type="entry name" value="MsrA_MetSO_reductase"/>
</dbReference>
<dbReference type="GO" id="GO:0008113">
    <property type="term" value="F:peptide-methionine (S)-S-oxide reductase activity"/>
    <property type="evidence" value="ECO:0007669"/>
    <property type="project" value="UniProtKB-EC"/>
</dbReference>
<feature type="domain" description="Peptide methionine sulphoxide reductase MsrA" evidence="8">
    <location>
        <begin position="47"/>
        <end position="160"/>
    </location>
</feature>
<keyword evidence="3" id="KW-0560">Oxidoreductase</keyword>
<reference evidence="9" key="1">
    <citation type="submission" date="2025-08" db="UniProtKB">
        <authorList>
            <consortium name="Ensembl"/>
        </authorList>
    </citation>
    <scope>IDENTIFICATION</scope>
</reference>
<dbReference type="NCBIfam" id="TIGR00401">
    <property type="entry name" value="msrA"/>
    <property type="match status" value="1"/>
</dbReference>
<proteinExistence type="inferred from homology"/>
<dbReference type="InterPro" id="IPR036509">
    <property type="entry name" value="Met_Sox_Rdtase_MsrA_sf"/>
</dbReference>
<evidence type="ECO:0000256" key="3">
    <source>
        <dbReference type="ARBA" id="ARBA00023002"/>
    </source>
</evidence>
<comment type="catalytic activity">
    <reaction evidence="6">
        <text>L-methionyl-[protein] + [thioredoxin]-disulfide + H2O = L-methionyl-(S)-S-oxide-[protein] + [thioredoxin]-dithiol</text>
        <dbReference type="Rhea" id="RHEA:14217"/>
        <dbReference type="Rhea" id="RHEA-COMP:10698"/>
        <dbReference type="Rhea" id="RHEA-COMP:10700"/>
        <dbReference type="Rhea" id="RHEA-COMP:12313"/>
        <dbReference type="Rhea" id="RHEA-COMP:12315"/>
        <dbReference type="ChEBI" id="CHEBI:15377"/>
        <dbReference type="ChEBI" id="CHEBI:16044"/>
        <dbReference type="ChEBI" id="CHEBI:29950"/>
        <dbReference type="ChEBI" id="CHEBI:44120"/>
        <dbReference type="ChEBI" id="CHEBI:50058"/>
        <dbReference type="EC" id="1.8.4.11"/>
    </reaction>
</comment>
<evidence type="ECO:0000256" key="2">
    <source>
        <dbReference type="ARBA" id="ARBA00012502"/>
    </source>
</evidence>
<evidence type="ECO:0000256" key="1">
    <source>
        <dbReference type="ARBA" id="ARBA00005591"/>
    </source>
</evidence>
<protein>
    <recommendedName>
        <fullName evidence="2">peptide-methionine (S)-S-oxide reductase</fullName>
        <ecNumber evidence="2">1.8.4.11</ecNumber>
    </recommendedName>
    <alternativeName>
        <fullName evidence="5">Peptide-methionine (S)-S-oxide reductase</fullName>
    </alternativeName>
    <alternativeName>
        <fullName evidence="4">Protein-methionine-S-oxide reductase</fullName>
    </alternativeName>
</protein>
<dbReference type="AlphaFoldDB" id="A0A663LNS6"/>
<organism evidence="9 10">
    <name type="scientific">Athene cunicularia</name>
    <name type="common">Burrowing owl</name>
    <name type="synonym">Speotyto cunicularia</name>
    <dbReference type="NCBI Taxonomy" id="194338"/>
    <lineage>
        <taxon>Eukaryota</taxon>
        <taxon>Metazoa</taxon>
        <taxon>Chordata</taxon>
        <taxon>Craniata</taxon>
        <taxon>Vertebrata</taxon>
        <taxon>Euteleostomi</taxon>
        <taxon>Archelosauria</taxon>
        <taxon>Archosauria</taxon>
        <taxon>Dinosauria</taxon>
        <taxon>Saurischia</taxon>
        <taxon>Theropoda</taxon>
        <taxon>Coelurosauria</taxon>
        <taxon>Aves</taxon>
        <taxon>Neognathae</taxon>
        <taxon>Neoaves</taxon>
        <taxon>Telluraves</taxon>
        <taxon>Strigiformes</taxon>
        <taxon>Strigidae</taxon>
        <taxon>Athene</taxon>
    </lineage>
</organism>
<dbReference type="SUPFAM" id="SSF55068">
    <property type="entry name" value="Peptide methionine sulfoxide reductase"/>
    <property type="match status" value="1"/>
</dbReference>
<evidence type="ECO:0000313" key="10">
    <source>
        <dbReference type="Proteomes" id="UP000472269"/>
    </source>
</evidence>
<dbReference type="PANTHER" id="PTHR42799">
    <property type="entry name" value="MITOCHONDRIAL PEPTIDE METHIONINE SULFOXIDE REDUCTASE"/>
    <property type="match status" value="1"/>
</dbReference>
<dbReference type="PANTHER" id="PTHR42799:SF2">
    <property type="entry name" value="MITOCHONDRIAL PEPTIDE METHIONINE SULFOXIDE REDUCTASE"/>
    <property type="match status" value="1"/>
</dbReference>
<dbReference type="Ensembl" id="ENSACUT00000001404.1">
    <property type="protein sequence ID" value="ENSACUP00000001313.1"/>
    <property type="gene ID" value="ENSACUG00000000963.1"/>
</dbReference>
<accession>A0A663LNS6</accession>
<dbReference type="Pfam" id="PF01625">
    <property type="entry name" value="PMSR"/>
    <property type="match status" value="1"/>
</dbReference>
<dbReference type="EC" id="1.8.4.11" evidence="2"/>
<name>A0A663LNS6_ATHCN</name>
<evidence type="ECO:0000256" key="5">
    <source>
        <dbReference type="ARBA" id="ARBA00030643"/>
    </source>
</evidence>
<keyword evidence="10" id="KW-1185">Reference proteome</keyword>
<sequence>MCTHTHTYSSHTYMYIHMHTHHTYVHIHIHTHTTHIRTFAHTHTHVYMHIWLTGHAEVVRVIFDPRKISYEELLKVFWENHDPTQGMRQQEDLGTQYRSVIYTLGPQQQAAALRSRAVYQQELREQRCGDVTTVIEPAGDFYYAEDHHQQYLHKVPGGSCGLKGTGVTCPLTP</sequence>
<dbReference type="InterPro" id="IPR002569">
    <property type="entry name" value="Met_Sox_Rdtase_MsrA_dom"/>
</dbReference>
<evidence type="ECO:0000256" key="6">
    <source>
        <dbReference type="ARBA" id="ARBA00047806"/>
    </source>
</evidence>
<comment type="similarity">
    <text evidence="1">Belongs to the MsrA Met sulfoxide reductase family.</text>
</comment>
<dbReference type="GO" id="GO:0005737">
    <property type="term" value="C:cytoplasm"/>
    <property type="evidence" value="ECO:0007669"/>
    <property type="project" value="TreeGrafter"/>
</dbReference>
<comment type="catalytic activity">
    <reaction evidence="7">
        <text>[thioredoxin]-disulfide + L-methionine + H2O = L-methionine (S)-S-oxide + [thioredoxin]-dithiol</text>
        <dbReference type="Rhea" id="RHEA:19993"/>
        <dbReference type="Rhea" id="RHEA-COMP:10698"/>
        <dbReference type="Rhea" id="RHEA-COMP:10700"/>
        <dbReference type="ChEBI" id="CHEBI:15377"/>
        <dbReference type="ChEBI" id="CHEBI:29950"/>
        <dbReference type="ChEBI" id="CHEBI:50058"/>
        <dbReference type="ChEBI" id="CHEBI:57844"/>
        <dbReference type="ChEBI" id="CHEBI:58772"/>
        <dbReference type="EC" id="1.8.4.11"/>
    </reaction>
</comment>
<evidence type="ECO:0000313" key="9">
    <source>
        <dbReference type="Ensembl" id="ENSACUP00000001313.1"/>
    </source>
</evidence>
<evidence type="ECO:0000259" key="8">
    <source>
        <dbReference type="Pfam" id="PF01625"/>
    </source>
</evidence>
<dbReference type="GO" id="GO:0034599">
    <property type="term" value="P:cellular response to oxidative stress"/>
    <property type="evidence" value="ECO:0007669"/>
    <property type="project" value="TreeGrafter"/>
</dbReference>